<dbReference type="PROSITE" id="PS50111">
    <property type="entry name" value="CHEMOTAXIS_TRANSDUC_2"/>
    <property type="match status" value="1"/>
</dbReference>
<dbReference type="SMART" id="SM00283">
    <property type="entry name" value="MA"/>
    <property type="match status" value="1"/>
</dbReference>
<dbReference type="Proteomes" id="UP000271031">
    <property type="component" value="Unassembled WGS sequence"/>
</dbReference>
<dbReference type="GO" id="GO:0007165">
    <property type="term" value="P:signal transduction"/>
    <property type="evidence" value="ECO:0007669"/>
    <property type="project" value="UniProtKB-KW"/>
</dbReference>
<reference evidence="4 5" key="1">
    <citation type="submission" date="2018-10" db="EMBL/GenBank/DDBJ databases">
        <title>Phylogenomics of Brevibacillus.</title>
        <authorList>
            <person name="Dunlap C."/>
        </authorList>
    </citation>
    <scope>NUCLEOTIDE SEQUENCE [LARGE SCALE GENOMIC DNA]</scope>
    <source>
        <strain evidence="4 5">JCM 15716</strain>
    </source>
</reference>
<evidence type="ECO:0000259" key="3">
    <source>
        <dbReference type="PROSITE" id="PS50111"/>
    </source>
</evidence>
<comment type="caution">
    <text evidence="4">The sequence shown here is derived from an EMBL/GenBank/DDBJ whole genome shotgun (WGS) entry which is preliminary data.</text>
</comment>
<evidence type="ECO:0000313" key="5">
    <source>
        <dbReference type="Proteomes" id="UP000271031"/>
    </source>
</evidence>
<dbReference type="Gene3D" id="1.10.287.950">
    <property type="entry name" value="Methyl-accepting chemotaxis protein"/>
    <property type="match status" value="1"/>
</dbReference>
<dbReference type="PANTHER" id="PTHR32089">
    <property type="entry name" value="METHYL-ACCEPTING CHEMOTAXIS PROTEIN MCPB"/>
    <property type="match status" value="1"/>
</dbReference>
<proteinExistence type="predicted"/>
<dbReference type="InterPro" id="IPR004089">
    <property type="entry name" value="MCPsignal_dom"/>
</dbReference>
<dbReference type="SUPFAM" id="SSF58104">
    <property type="entry name" value="Methyl-accepting chemotaxis protein (MCP) signaling domain"/>
    <property type="match status" value="1"/>
</dbReference>
<evidence type="ECO:0000256" key="2">
    <source>
        <dbReference type="PROSITE-ProRule" id="PRU00284"/>
    </source>
</evidence>
<sequence>MANSSEVSRIVTYSTEKSKETQNYAYRGQEQVKELEERISTIHQSTVEMEETVTKLNGSAEQIKNVIQIVQQIAQQTNLLALNSAIEAARAGEHGKGFSVVAGEVRKLSEQTQVSVKQISSLIGETSLYTQSVVQSINNVQSLVSNGLKESEATRRAFDQIASSMQESITQIDRVEAEMKILVRSIDEIGMASDKVAMSADTLNTTAQHL</sequence>
<feature type="domain" description="Methyl-accepting transducer" evidence="3">
    <location>
        <begin position="1"/>
        <end position="210"/>
    </location>
</feature>
<keyword evidence="5" id="KW-1185">Reference proteome</keyword>
<protein>
    <recommendedName>
        <fullName evidence="3">Methyl-accepting transducer domain-containing protein</fullName>
    </recommendedName>
</protein>
<dbReference type="EMBL" id="RHHQ01000013">
    <property type="protein sequence ID" value="RNB85984.1"/>
    <property type="molecule type" value="Genomic_DNA"/>
</dbReference>
<organism evidence="4 5">
    <name type="scientific">Brevibacillus fluminis</name>
    <dbReference type="NCBI Taxonomy" id="511487"/>
    <lineage>
        <taxon>Bacteria</taxon>
        <taxon>Bacillati</taxon>
        <taxon>Bacillota</taxon>
        <taxon>Bacilli</taxon>
        <taxon>Bacillales</taxon>
        <taxon>Paenibacillaceae</taxon>
        <taxon>Brevibacillus</taxon>
    </lineage>
</organism>
<dbReference type="PANTHER" id="PTHR32089:SF118">
    <property type="entry name" value="HEME-BASED AEROTACTIC TRANSDUCER HEMAT"/>
    <property type="match status" value="1"/>
</dbReference>
<gene>
    <name evidence="4" type="ORF">EDM56_17665</name>
</gene>
<accession>A0A3M8DD69</accession>
<keyword evidence="1 2" id="KW-0807">Transducer</keyword>
<name>A0A3M8DD69_9BACL</name>
<evidence type="ECO:0000256" key="1">
    <source>
        <dbReference type="ARBA" id="ARBA00023224"/>
    </source>
</evidence>
<dbReference type="AlphaFoldDB" id="A0A3M8DD69"/>
<dbReference type="Pfam" id="PF00015">
    <property type="entry name" value="MCPsignal"/>
    <property type="match status" value="1"/>
</dbReference>
<dbReference type="GO" id="GO:0016020">
    <property type="term" value="C:membrane"/>
    <property type="evidence" value="ECO:0007669"/>
    <property type="project" value="InterPro"/>
</dbReference>
<evidence type="ECO:0000313" key="4">
    <source>
        <dbReference type="EMBL" id="RNB85984.1"/>
    </source>
</evidence>